<comment type="caution">
    <text evidence="1">The sequence shown here is derived from an EMBL/GenBank/DDBJ whole genome shotgun (WGS) entry which is preliminary data.</text>
</comment>
<organism evidence="1 2">
    <name type="scientific">Homarus americanus</name>
    <name type="common">American lobster</name>
    <dbReference type="NCBI Taxonomy" id="6706"/>
    <lineage>
        <taxon>Eukaryota</taxon>
        <taxon>Metazoa</taxon>
        <taxon>Ecdysozoa</taxon>
        <taxon>Arthropoda</taxon>
        <taxon>Crustacea</taxon>
        <taxon>Multicrustacea</taxon>
        <taxon>Malacostraca</taxon>
        <taxon>Eumalacostraca</taxon>
        <taxon>Eucarida</taxon>
        <taxon>Decapoda</taxon>
        <taxon>Pleocyemata</taxon>
        <taxon>Astacidea</taxon>
        <taxon>Nephropoidea</taxon>
        <taxon>Nephropidae</taxon>
        <taxon>Homarus</taxon>
    </lineage>
</organism>
<proteinExistence type="predicted"/>
<name>A0A8J5KAA1_HOMAM</name>
<keyword evidence="1" id="KW-0808">Transferase</keyword>
<dbReference type="GO" id="GO:0008168">
    <property type="term" value="F:methyltransferase activity"/>
    <property type="evidence" value="ECO:0007669"/>
    <property type="project" value="UniProtKB-KW"/>
</dbReference>
<keyword evidence="1" id="KW-0489">Methyltransferase</keyword>
<dbReference type="Proteomes" id="UP000747542">
    <property type="component" value="Unassembled WGS sequence"/>
</dbReference>
<dbReference type="GO" id="GO:0032259">
    <property type="term" value="P:methylation"/>
    <property type="evidence" value="ECO:0007669"/>
    <property type="project" value="UniProtKB-KW"/>
</dbReference>
<evidence type="ECO:0000313" key="2">
    <source>
        <dbReference type="Proteomes" id="UP000747542"/>
    </source>
</evidence>
<gene>
    <name evidence="1" type="primary">Mt-L6</name>
    <name evidence="1" type="ORF">Hamer_G027630</name>
</gene>
<dbReference type="AlphaFoldDB" id="A0A8J5KAA1"/>
<sequence length="182" mass="20543">MMYLYTKYEFVQFEEVKKDHFASFPPSSPTTRSSAKEGDQDLKSASELVSTLLTIPRARTCGRTETCISSLIGRRIGSSSQHLFWRDADDFQRRVDNSVDVVVITLVLCSVPNRPNLKGTSCPGARGIYFMEHIAEFDPEKHGLRKMMQDVLTYLYVWLSSTTAAASTATCYPTLRKLVSLR</sequence>
<protein>
    <submittedName>
        <fullName evidence="1">Putative methyltransferase-like 6</fullName>
    </submittedName>
</protein>
<keyword evidence="2" id="KW-1185">Reference proteome</keyword>
<reference evidence="1" key="1">
    <citation type="journal article" date="2021" name="Sci. Adv.">
        <title>The American lobster genome reveals insights on longevity, neural, and immune adaptations.</title>
        <authorList>
            <person name="Polinski J.M."/>
            <person name="Zimin A.V."/>
            <person name="Clark K.F."/>
            <person name="Kohn A.B."/>
            <person name="Sadowski N."/>
            <person name="Timp W."/>
            <person name="Ptitsyn A."/>
            <person name="Khanna P."/>
            <person name="Romanova D.Y."/>
            <person name="Williams P."/>
            <person name="Greenwood S.J."/>
            <person name="Moroz L.L."/>
            <person name="Walt D.R."/>
            <person name="Bodnar A.G."/>
        </authorList>
    </citation>
    <scope>NUCLEOTIDE SEQUENCE</scope>
    <source>
        <strain evidence="1">GMGI-L3</strain>
    </source>
</reference>
<accession>A0A8J5KAA1</accession>
<dbReference type="EMBL" id="JAHLQT010015108">
    <property type="protein sequence ID" value="KAG7169856.1"/>
    <property type="molecule type" value="Genomic_DNA"/>
</dbReference>
<evidence type="ECO:0000313" key="1">
    <source>
        <dbReference type="EMBL" id="KAG7169856.1"/>
    </source>
</evidence>